<dbReference type="EMBL" id="WKMC01000015">
    <property type="protein sequence ID" value="MRZ51981.1"/>
    <property type="molecule type" value="Genomic_DNA"/>
</dbReference>
<dbReference type="EMBL" id="JAQMPX010000029">
    <property type="protein sequence ID" value="MDB9137681.1"/>
    <property type="molecule type" value="Genomic_DNA"/>
</dbReference>
<evidence type="ECO:0000313" key="9">
    <source>
        <dbReference type="EMBL" id="MDB9005567.1"/>
    </source>
</evidence>
<evidence type="ECO:0000256" key="1">
    <source>
        <dbReference type="ARBA" id="ARBA00010641"/>
    </source>
</evidence>
<dbReference type="InterPro" id="IPR014284">
    <property type="entry name" value="RNA_pol_sigma-70_dom"/>
</dbReference>
<dbReference type="OrthoDB" id="799938at2"/>
<dbReference type="InterPro" id="IPR007627">
    <property type="entry name" value="RNA_pol_sigma70_r2"/>
</dbReference>
<dbReference type="EMBL" id="WKMO01000015">
    <property type="protein sequence ID" value="MSB74773.1"/>
    <property type="molecule type" value="Genomic_DNA"/>
</dbReference>
<gene>
    <name evidence="7" type="primary">sigX</name>
    <name evidence="8" type="synonym">sigX_2</name>
    <name evidence="16" type="ORF">B5F32_02265</name>
    <name evidence="17" type="ORF">DW782_06190</name>
    <name evidence="8" type="ORF">ERS852380_03121</name>
    <name evidence="7" type="ORF">ERS852429_01987</name>
    <name evidence="11" type="ORF">GKD59_14850</name>
    <name evidence="13" type="ORF">GKD66_17440</name>
    <name evidence="12" type="ORF">GKD67_10730</name>
    <name evidence="14" type="ORF">GKD68_13270</name>
    <name evidence="15" type="ORF">GKD70_16040</name>
    <name evidence="18" type="ORF">P2T59_13430</name>
    <name evidence="9" type="ORF">PN599_11200</name>
    <name evidence="10" type="ORF">PN612_04040</name>
</gene>
<dbReference type="EMBL" id="CYYK01000011">
    <property type="protein sequence ID" value="CUO78470.1"/>
    <property type="molecule type" value="Genomic_DNA"/>
</dbReference>
<evidence type="ECO:0000256" key="2">
    <source>
        <dbReference type="ARBA" id="ARBA00023015"/>
    </source>
</evidence>
<evidence type="ECO:0000259" key="5">
    <source>
        <dbReference type="Pfam" id="PF04542"/>
    </source>
</evidence>
<dbReference type="GO" id="GO:0016987">
    <property type="term" value="F:sigma factor activity"/>
    <property type="evidence" value="ECO:0007669"/>
    <property type="project" value="UniProtKB-KW"/>
</dbReference>
<dbReference type="Proteomes" id="UP000284660">
    <property type="component" value="Unassembled WGS sequence"/>
</dbReference>
<dbReference type="AlphaFoldDB" id="A0A173U9T8"/>
<dbReference type="Proteomes" id="UP000461276">
    <property type="component" value="Unassembled WGS sequence"/>
</dbReference>
<dbReference type="Gene3D" id="1.10.10.10">
    <property type="entry name" value="Winged helix-like DNA-binding domain superfamily/Winged helix DNA-binding domain"/>
    <property type="match status" value="1"/>
</dbReference>
<reference evidence="21" key="2">
    <citation type="submission" date="2017-04" db="EMBL/GenBank/DDBJ databases">
        <title>Function of individual gut microbiota members based on whole genome sequencing of pure cultures obtained from chicken caecum.</title>
        <authorList>
            <person name="Medvecky M."/>
            <person name="Cejkova D."/>
            <person name="Polansky O."/>
            <person name="Karasova D."/>
            <person name="Kubasova T."/>
            <person name="Cizek A."/>
            <person name="Rychlik I."/>
        </authorList>
    </citation>
    <scope>NUCLEOTIDE SEQUENCE [LARGE SCALE GENOMIC DNA]</scope>
    <source>
        <strain evidence="21">An199</strain>
    </source>
</reference>
<proteinExistence type="inferred from homology"/>
<dbReference type="EMBL" id="WKMY01000006">
    <property type="protein sequence ID" value="MRY93695.1"/>
    <property type="molecule type" value="Genomic_DNA"/>
</dbReference>
<dbReference type="Proteomes" id="UP001221009">
    <property type="component" value="Chromosome"/>
</dbReference>
<dbReference type="Proteomes" id="UP000095591">
    <property type="component" value="Unassembled WGS sequence"/>
</dbReference>
<organism evidence="7 20">
    <name type="scientific">Parabacteroides distasonis</name>
    <dbReference type="NCBI Taxonomy" id="823"/>
    <lineage>
        <taxon>Bacteria</taxon>
        <taxon>Pseudomonadati</taxon>
        <taxon>Bacteroidota</taxon>
        <taxon>Bacteroidia</taxon>
        <taxon>Bacteroidales</taxon>
        <taxon>Tannerellaceae</taxon>
        <taxon>Parabacteroides</taxon>
    </lineage>
</organism>
<protein>
    <submittedName>
        <fullName evidence="7">RNA polymerase sigma factor sigX</fullName>
    </submittedName>
    <submittedName>
        <fullName evidence="9">RNA polymerase sigma-70 factor</fullName>
    </submittedName>
    <submittedName>
        <fullName evidence="16">RNA polymerase subunit sigma-70</fullName>
    </submittedName>
</protein>
<evidence type="ECO:0000313" key="17">
    <source>
        <dbReference type="EMBL" id="RHD76356.1"/>
    </source>
</evidence>
<dbReference type="Proteomes" id="UP000095455">
    <property type="component" value="Unassembled WGS sequence"/>
</dbReference>
<evidence type="ECO:0000313" key="11">
    <source>
        <dbReference type="EMBL" id="MRY59159.1"/>
    </source>
</evidence>
<evidence type="ECO:0000313" key="8">
    <source>
        <dbReference type="EMBL" id="CUO78470.1"/>
    </source>
</evidence>
<dbReference type="EMBL" id="QSJN01000003">
    <property type="protein sequence ID" value="RHD76356.1"/>
    <property type="molecule type" value="Genomic_DNA"/>
</dbReference>
<dbReference type="GO" id="GO:0003677">
    <property type="term" value="F:DNA binding"/>
    <property type="evidence" value="ECO:0007669"/>
    <property type="project" value="InterPro"/>
</dbReference>
<evidence type="ECO:0000313" key="7">
    <source>
        <dbReference type="EMBL" id="CUN11230.1"/>
    </source>
</evidence>
<evidence type="ECO:0000313" key="23">
    <source>
        <dbReference type="Proteomes" id="UP000432516"/>
    </source>
</evidence>
<evidence type="ECO:0000313" key="22">
    <source>
        <dbReference type="Proteomes" id="UP000284660"/>
    </source>
</evidence>
<dbReference type="SUPFAM" id="SSF88659">
    <property type="entry name" value="Sigma3 and sigma4 domains of RNA polymerase sigma factors"/>
    <property type="match status" value="1"/>
</dbReference>
<keyword evidence="4" id="KW-0804">Transcription</keyword>
<dbReference type="InterPro" id="IPR013325">
    <property type="entry name" value="RNA_pol_sigma_r2"/>
</dbReference>
<dbReference type="SUPFAM" id="SSF88946">
    <property type="entry name" value="Sigma2 domain of RNA polymerase sigma factors"/>
    <property type="match status" value="1"/>
</dbReference>
<dbReference type="EMBL" id="NFJX01000002">
    <property type="protein sequence ID" value="OUP21855.1"/>
    <property type="molecule type" value="Genomic_DNA"/>
</dbReference>
<dbReference type="GO" id="GO:0006352">
    <property type="term" value="P:DNA-templated transcription initiation"/>
    <property type="evidence" value="ECO:0007669"/>
    <property type="project" value="InterPro"/>
</dbReference>
<evidence type="ECO:0000313" key="15">
    <source>
        <dbReference type="EMBL" id="MSB74773.1"/>
    </source>
</evidence>
<evidence type="ECO:0000313" key="21">
    <source>
        <dbReference type="Proteomes" id="UP000195950"/>
    </source>
</evidence>
<keyword evidence="3" id="KW-0731">Sigma factor</keyword>
<dbReference type="PANTHER" id="PTHR43133">
    <property type="entry name" value="RNA POLYMERASE ECF-TYPE SIGMA FACTO"/>
    <property type="match status" value="1"/>
</dbReference>
<dbReference type="Proteomes" id="UP001211522">
    <property type="component" value="Unassembled WGS sequence"/>
</dbReference>
<dbReference type="Proteomes" id="UP000441358">
    <property type="component" value="Unassembled WGS sequence"/>
</dbReference>
<dbReference type="RefSeq" id="WP_005854082.1">
    <property type="nucleotide sequence ID" value="NZ_AP019729.1"/>
</dbReference>
<reference evidence="19 20" key="1">
    <citation type="submission" date="2015-09" db="EMBL/GenBank/DDBJ databases">
        <authorList>
            <consortium name="Pathogen Informatics"/>
        </authorList>
    </citation>
    <scope>NUCLEOTIDE SEQUENCE [LARGE SCALE GENOMIC DNA]</scope>
    <source>
        <strain evidence="8 19">2789STDY5608822</strain>
        <strain evidence="7 20">2789STDY5608872</strain>
    </source>
</reference>
<feature type="domain" description="RNA polymerase sigma-70 region 2" evidence="5">
    <location>
        <begin position="29"/>
        <end position="95"/>
    </location>
</feature>
<dbReference type="InterPro" id="IPR036388">
    <property type="entry name" value="WH-like_DNA-bd_sf"/>
</dbReference>
<evidence type="ECO:0000313" key="12">
    <source>
        <dbReference type="EMBL" id="MRY93695.1"/>
    </source>
</evidence>
<dbReference type="NCBIfam" id="TIGR02985">
    <property type="entry name" value="Sig70_bacteroi1"/>
    <property type="match status" value="1"/>
</dbReference>
<accession>A0A173U9T8</accession>
<dbReference type="PANTHER" id="PTHR43133:SF46">
    <property type="entry name" value="RNA POLYMERASE SIGMA-70 FACTOR ECF SUBFAMILY"/>
    <property type="match status" value="1"/>
</dbReference>
<dbReference type="EMBL" id="CYXP01000004">
    <property type="protein sequence ID" value="CUN11230.1"/>
    <property type="molecule type" value="Genomic_DNA"/>
</dbReference>
<dbReference type="GeneID" id="93522318"/>
<dbReference type="Pfam" id="PF08281">
    <property type="entry name" value="Sigma70_r4_2"/>
    <property type="match status" value="1"/>
</dbReference>
<evidence type="ECO:0000313" key="19">
    <source>
        <dbReference type="Proteomes" id="UP000095455"/>
    </source>
</evidence>
<evidence type="ECO:0000256" key="3">
    <source>
        <dbReference type="ARBA" id="ARBA00023082"/>
    </source>
</evidence>
<dbReference type="EMBL" id="JAQMPJ010000008">
    <property type="protein sequence ID" value="MDB9005567.1"/>
    <property type="molecule type" value="Genomic_DNA"/>
</dbReference>
<dbReference type="Proteomes" id="UP000432516">
    <property type="component" value="Unassembled WGS sequence"/>
</dbReference>
<dbReference type="InterPro" id="IPR039425">
    <property type="entry name" value="RNA_pol_sigma-70-like"/>
</dbReference>
<reference evidence="18" key="7">
    <citation type="submission" date="2023-03" db="EMBL/GenBank/DDBJ databases">
        <title>Parabacteroides distasonis, a bacteria resistant against UC.</title>
        <authorList>
            <person name="Dai W."/>
        </authorList>
    </citation>
    <scope>NUCLEOTIDE SEQUENCE</scope>
    <source>
        <strain evidence="18">F1-28</strain>
    </source>
</reference>
<evidence type="ECO:0000259" key="6">
    <source>
        <dbReference type="Pfam" id="PF08281"/>
    </source>
</evidence>
<dbReference type="Proteomes" id="UP001210126">
    <property type="component" value="Unassembled WGS sequence"/>
</dbReference>
<dbReference type="InterPro" id="IPR014327">
    <property type="entry name" value="RNA_pol_sigma70_bacteroid"/>
</dbReference>
<comment type="similarity">
    <text evidence="1">Belongs to the sigma-70 factor family. ECF subfamily.</text>
</comment>
<dbReference type="Proteomes" id="UP000441609">
    <property type="component" value="Unassembled WGS sequence"/>
</dbReference>
<evidence type="ECO:0000313" key="14">
    <source>
        <dbReference type="EMBL" id="MRZ55704.1"/>
    </source>
</evidence>
<evidence type="ECO:0000313" key="25">
    <source>
        <dbReference type="Proteomes" id="UP000441609"/>
    </source>
</evidence>
<reference evidence="16" key="3">
    <citation type="journal article" date="2018" name="BMC Genomics">
        <title>Whole genome sequencing and function prediction of 133 gut anaerobes isolated from chicken caecum in pure cultures.</title>
        <authorList>
            <person name="Medvecky M."/>
            <person name="Cejkova D."/>
            <person name="Polansky O."/>
            <person name="Karasova D."/>
            <person name="Kubasova T."/>
            <person name="Cizek A."/>
            <person name="Rychlik I."/>
        </authorList>
    </citation>
    <scope>NUCLEOTIDE SEQUENCE</scope>
    <source>
        <strain evidence="16">An199</strain>
    </source>
</reference>
<feature type="domain" description="RNA polymerase sigma factor 70 region 4 type 2" evidence="6">
    <location>
        <begin position="129"/>
        <end position="176"/>
    </location>
</feature>
<evidence type="ECO:0000313" key="27">
    <source>
        <dbReference type="Proteomes" id="UP000463337"/>
    </source>
</evidence>
<evidence type="ECO:0000256" key="4">
    <source>
        <dbReference type="ARBA" id="ARBA00023163"/>
    </source>
</evidence>
<dbReference type="Proteomes" id="UP000195950">
    <property type="component" value="Unassembled WGS sequence"/>
</dbReference>
<evidence type="ECO:0000313" key="18">
    <source>
        <dbReference type="EMBL" id="WET62701.1"/>
    </source>
</evidence>
<evidence type="ECO:0000313" key="26">
    <source>
        <dbReference type="Proteomes" id="UP000461276"/>
    </source>
</evidence>
<evidence type="ECO:0000313" key="13">
    <source>
        <dbReference type="EMBL" id="MRZ51981.1"/>
    </source>
</evidence>
<reference evidence="23 24" key="5">
    <citation type="journal article" date="2019" name="Nat. Med.">
        <title>A library of human gut bacterial isolates paired with longitudinal multiomics data enables mechanistic microbiome research.</title>
        <authorList>
            <person name="Poyet M."/>
            <person name="Groussin M."/>
            <person name="Gibbons S.M."/>
            <person name="Avila-Pacheco J."/>
            <person name="Jiang X."/>
            <person name="Kearney S.M."/>
            <person name="Perrotta A.R."/>
            <person name="Berdy B."/>
            <person name="Zhao S."/>
            <person name="Lieberman T.D."/>
            <person name="Swanson P.K."/>
            <person name="Smith M."/>
            <person name="Roesemann S."/>
            <person name="Alexander J.E."/>
            <person name="Rich S.A."/>
            <person name="Livny J."/>
            <person name="Vlamakis H."/>
            <person name="Clish C."/>
            <person name="Bullock K."/>
            <person name="Deik A."/>
            <person name="Scott J."/>
            <person name="Pierce K.A."/>
            <person name="Xavier R.J."/>
            <person name="Alm E.J."/>
        </authorList>
    </citation>
    <scope>NUCLEOTIDE SEQUENCE [LARGE SCALE GENOMIC DNA]</scope>
    <source>
        <strain evidence="14 23">BIOML-A2</strain>
        <strain evidence="15 25">BIOML-A20</strain>
        <strain evidence="13 24">BIOML-A32</strain>
        <strain evidence="11 27">BIOML-A41</strain>
        <strain evidence="12 26">BIOML-A9</strain>
    </source>
</reference>
<evidence type="ECO:0000313" key="16">
    <source>
        <dbReference type="EMBL" id="OUP21855.1"/>
    </source>
</evidence>
<dbReference type="Gene3D" id="1.10.1740.10">
    <property type="match status" value="1"/>
</dbReference>
<name>A0A173U9T8_PARDI</name>
<evidence type="ECO:0000313" key="24">
    <source>
        <dbReference type="Proteomes" id="UP000441358"/>
    </source>
</evidence>
<evidence type="ECO:0000313" key="10">
    <source>
        <dbReference type="EMBL" id="MDB9137681.1"/>
    </source>
</evidence>
<keyword evidence="2" id="KW-0805">Transcription regulation</keyword>
<dbReference type="EMBL" id="WKLT01000014">
    <property type="protein sequence ID" value="MRY59159.1"/>
    <property type="molecule type" value="Genomic_DNA"/>
</dbReference>
<dbReference type="NCBIfam" id="TIGR02937">
    <property type="entry name" value="sigma70-ECF"/>
    <property type="match status" value="1"/>
</dbReference>
<dbReference type="Pfam" id="PF04542">
    <property type="entry name" value="Sigma70_r2"/>
    <property type="match status" value="1"/>
</dbReference>
<reference evidence="9" key="6">
    <citation type="submission" date="2023-01" db="EMBL/GenBank/DDBJ databases">
        <title>Human gut microbiome strain richness.</title>
        <authorList>
            <person name="Chen-Liaw A."/>
        </authorList>
    </citation>
    <scope>NUCLEOTIDE SEQUENCE</scope>
    <source>
        <strain evidence="10">D35st1_E5_D35t1_190705</strain>
        <strain evidence="9">RTP21484st1_E5_RTP21484_190118</strain>
    </source>
</reference>
<dbReference type="InterPro" id="IPR013249">
    <property type="entry name" value="RNA_pol_sigma70_r4_t2"/>
</dbReference>
<dbReference type="InterPro" id="IPR013324">
    <property type="entry name" value="RNA_pol_sigma_r3/r4-like"/>
</dbReference>
<dbReference type="EMBL" id="CP120353">
    <property type="protein sequence ID" value="WET62701.1"/>
    <property type="molecule type" value="Genomic_DNA"/>
</dbReference>
<dbReference type="EMBL" id="WKNE01000009">
    <property type="protein sequence ID" value="MRZ55704.1"/>
    <property type="molecule type" value="Genomic_DNA"/>
</dbReference>
<reference evidence="17 22" key="4">
    <citation type="submission" date="2018-08" db="EMBL/GenBank/DDBJ databases">
        <title>A genome reference for cultivated species of the human gut microbiota.</title>
        <authorList>
            <person name="Zou Y."/>
            <person name="Xue W."/>
            <person name="Luo G."/>
        </authorList>
    </citation>
    <scope>NUCLEOTIDE SEQUENCE [LARGE SCALE GENOMIC DNA]</scope>
    <source>
        <strain evidence="17 22">AM30-4</strain>
    </source>
</reference>
<dbReference type="Proteomes" id="UP000463337">
    <property type="component" value="Unassembled WGS sequence"/>
</dbReference>
<sequence>MSFFQKSIRSDEDLLTSLRQGSEDAFTVIYERYHKLLYVLAYKYLKSTYSSEDAVQQVFLKLWEARSLLMVNVNLRNYLYTMLKNHVLNEIRNNNSAVEKNYEIVQSAPEYEDELLIKIEEQDMMSHFYQAIDHLPEQKRQVCLYKLKGNLSNQEIADKMNISVPTVKTHYAQAIKILRAHFERLFLFLLYLWNSSY</sequence>
<evidence type="ECO:0000313" key="20">
    <source>
        <dbReference type="Proteomes" id="UP000095591"/>
    </source>
</evidence>